<comment type="subcellular location">
    <subcellularLocation>
        <location evidence="1">Cytoplasm</location>
        <location evidence="1">Cytoskeleton</location>
        <location evidence="1">Cilium axoneme</location>
    </subcellularLocation>
</comment>
<dbReference type="PANTHER" id="PTHR24113">
    <property type="entry name" value="RAN GTPASE-ACTIVATING PROTEIN 1"/>
    <property type="match status" value="1"/>
</dbReference>
<proteinExistence type="predicted"/>
<comment type="caution">
    <text evidence="6">The sequence shown here is derived from an EMBL/GenBank/DDBJ whole genome shotgun (WGS) entry which is preliminary data.</text>
</comment>
<feature type="compositionally biased region" description="Polar residues" evidence="5">
    <location>
        <begin position="22"/>
        <end position="32"/>
    </location>
</feature>
<dbReference type="GO" id="GO:0048471">
    <property type="term" value="C:perinuclear region of cytoplasm"/>
    <property type="evidence" value="ECO:0007669"/>
    <property type="project" value="TreeGrafter"/>
</dbReference>
<feature type="region of interest" description="Disordered" evidence="5">
    <location>
        <begin position="1"/>
        <end position="36"/>
    </location>
</feature>
<feature type="compositionally biased region" description="Polar residues" evidence="5">
    <location>
        <begin position="928"/>
        <end position="940"/>
    </location>
</feature>
<evidence type="ECO:0000256" key="4">
    <source>
        <dbReference type="ARBA" id="ARBA00022737"/>
    </source>
</evidence>
<dbReference type="GO" id="GO:0006913">
    <property type="term" value="P:nucleocytoplasmic transport"/>
    <property type="evidence" value="ECO:0007669"/>
    <property type="project" value="TreeGrafter"/>
</dbReference>
<evidence type="ECO:0000256" key="3">
    <source>
        <dbReference type="ARBA" id="ARBA00022614"/>
    </source>
</evidence>
<dbReference type="SMART" id="SM00368">
    <property type="entry name" value="LRR_RI"/>
    <property type="match status" value="4"/>
</dbReference>
<keyword evidence="3" id="KW-0433">Leucine-rich repeat</keyword>
<feature type="region of interest" description="Disordered" evidence="5">
    <location>
        <begin position="915"/>
        <end position="964"/>
    </location>
</feature>
<dbReference type="Proteomes" id="UP000232323">
    <property type="component" value="Unassembled WGS sequence"/>
</dbReference>
<evidence type="ECO:0008006" key="8">
    <source>
        <dbReference type="Google" id="ProtNLM"/>
    </source>
</evidence>
<feature type="region of interest" description="Disordered" evidence="5">
    <location>
        <begin position="1075"/>
        <end position="1157"/>
    </location>
</feature>
<keyword evidence="4" id="KW-0677">Repeat</keyword>
<keyword evidence="7" id="KW-1185">Reference proteome</keyword>
<gene>
    <name evidence="6" type="ORF">CEUSTIGMA_g11131.t1</name>
</gene>
<dbReference type="Pfam" id="PF13516">
    <property type="entry name" value="LRR_6"/>
    <property type="match status" value="1"/>
</dbReference>
<evidence type="ECO:0000256" key="1">
    <source>
        <dbReference type="ARBA" id="ARBA00004430"/>
    </source>
</evidence>
<accession>A0A250XL02</accession>
<dbReference type="OrthoDB" id="76105at2759"/>
<dbReference type="InterPro" id="IPR001611">
    <property type="entry name" value="Leu-rich_rpt"/>
</dbReference>
<feature type="compositionally biased region" description="Polar residues" evidence="5">
    <location>
        <begin position="1103"/>
        <end position="1120"/>
    </location>
</feature>
<dbReference type="InterPro" id="IPR032675">
    <property type="entry name" value="LRR_dom_sf"/>
</dbReference>
<organism evidence="6 7">
    <name type="scientific">Chlamydomonas eustigma</name>
    <dbReference type="NCBI Taxonomy" id="1157962"/>
    <lineage>
        <taxon>Eukaryota</taxon>
        <taxon>Viridiplantae</taxon>
        <taxon>Chlorophyta</taxon>
        <taxon>core chlorophytes</taxon>
        <taxon>Chlorophyceae</taxon>
        <taxon>CS clade</taxon>
        <taxon>Chlamydomonadales</taxon>
        <taxon>Chlamydomonadaceae</taxon>
        <taxon>Chlamydomonas</taxon>
    </lineage>
</organism>
<dbReference type="PANTHER" id="PTHR24113:SF12">
    <property type="entry name" value="RAN GTPASE-ACTIVATING PROTEIN 1"/>
    <property type="match status" value="1"/>
</dbReference>
<dbReference type="SUPFAM" id="SSF52047">
    <property type="entry name" value="RNI-like"/>
    <property type="match status" value="1"/>
</dbReference>
<keyword evidence="2" id="KW-0343">GTPase activation</keyword>
<evidence type="ECO:0000313" key="6">
    <source>
        <dbReference type="EMBL" id="GAX83706.1"/>
    </source>
</evidence>
<name>A0A250XL02_9CHLO</name>
<dbReference type="EMBL" id="BEGY01000105">
    <property type="protein sequence ID" value="GAX83706.1"/>
    <property type="molecule type" value="Genomic_DNA"/>
</dbReference>
<dbReference type="GO" id="GO:0031267">
    <property type="term" value="F:small GTPase binding"/>
    <property type="evidence" value="ECO:0007669"/>
    <property type="project" value="TreeGrafter"/>
</dbReference>
<dbReference type="PROSITE" id="PS51450">
    <property type="entry name" value="LRR"/>
    <property type="match status" value="1"/>
</dbReference>
<dbReference type="GO" id="GO:0005930">
    <property type="term" value="C:axoneme"/>
    <property type="evidence" value="ECO:0007669"/>
    <property type="project" value="UniProtKB-SubCell"/>
</dbReference>
<feature type="compositionally biased region" description="Polar residues" evidence="5">
    <location>
        <begin position="1"/>
        <end position="11"/>
    </location>
</feature>
<reference evidence="6 7" key="1">
    <citation type="submission" date="2017-08" db="EMBL/GenBank/DDBJ databases">
        <title>Acidophilic green algal genome provides insights into adaptation to an acidic environment.</title>
        <authorList>
            <person name="Hirooka S."/>
            <person name="Hirose Y."/>
            <person name="Kanesaki Y."/>
            <person name="Higuchi S."/>
            <person name="Fujiwara T."/>
            <person name="Onuma R."/>
            <person name="Era A."/>
            <person name="Ohbayashi R."/>
            <person name="Uzuka A."/>
            <person name="Nozaki H."/>
            <person name="Yoshikawa H."/>
            <person name="Miyagishima S.Y."/>
        </authorList>
    </citation>
    <scope>NUCLEOTIDE SEQUENCE [LARGE SCALE GENOMIC DNA]</scope>
    <source>
        <strain evidence="6 7">NIES-2499</strain>
    </source>
</reference>
<evidence type="ECO:0000256" key="5">
    <source>
        <dbReference type="SAM" id="MobiDB-lite"/>
    </source>
</evidence>
<dbReference type="InterPro" id="IPR027038">
    <property type="entry name" value="RanGap"/>
</dbReference>
<dbReference type="Gene3D" id="3.80.10.10">
    <property type="entry name" value="Ribonuclease Inhibitor"/>
    <property type="match status" value="1"/>
</dbReference>
<evidence type="ECO:0000256" key="2">
    <source>
        <dbReference type="ARBA" id="ARBA00022468"/>
    </source>
</evidence>
<sequence>MSPQSHLQGQPPSRPTTVMRLLTSSRPRTTGNKRLDRHSSAPMYFVPDAAITPDNEDEATLLKLLQSLKNRDVMFDEKDKVAGTYSRLLKPALNSASGPVNFGQDEDWDPELTLGWSNRGLGDKKMGVLKDTIMGNPHLSGIKLAGNNLGDECVAEILAVLSSPDAPHIRQIDFSSNPKLTWKCSQALASALGLDSQAGMEKGINLPLEPTLVTSCPIEMLRLSRLLLGGVKLGDKGATLIAGALRNNRILKELDLSRCKISDIGGIALMSALEVGCLISLDISWNALRGESARALRQTLTTNGSLQKIDLGHNGLSDQDASVILMGLTHHGTWRNVDLSYNNLGAGSALVISELTDVLARRAGTFIRDGKYAEHWDLEQFPAGCIDSGSWLDPIMGSPRKPSTRLPSHEAFGAQLQQGPLLIDASGNPIGFAGLRQVLHSLDWMSTVLEEAVEDAKHAAGGAGLGSPHEDALPWPINVRISNCNVDITDVPPEGSEVEGMDPASPNPFLPSIMRLMEVSASDEGKRKSKKSGGEKGRAEAGKSIEYFLSAQSQSLDLTSPAGKYQINLAHPASWLVVRHLLDLSVEIQRAADKGVTGVSVNLKDVTLNEKPFRVDRLPSTADLELGLLKFNIQSPSVLLANNPSPITDMVVEWMLLTLGDLSCAQLWKLSVIAVACSHFYFTWDQALKLIELFDADMATSERLRAGEMLYARCVQPLDFWLEALPKLPFQQAELLMARMGELAAFDIDNPSGRFMLNLSRGIDRFVALRLQVTSVLEGSWRTCRYFVNWRNAMINGVKLSMEGLQKLREYTMPCSGTLRIDYVTYKVPELDTKSCTKADIKSLLTQLRTIYRSYDKEMHGLRLEYLPHARLQSAISAAATKSAQIKKRWSVAKTFCISIQNMATRLESLFQHENRQVGQEPAKQVRGMSNSTGSSTKSIDASKAPEGSPDPSQTQPPPKSWWQEAGFSQVGNALISKFKEVHRQREEKMASIAARHRAEAEAKFYSGTYTRTFSRLLSSMGSSRRCSAVLPDSLMSSPSIEQAGLPMLSEEGIPVDITVSLEASQLVNTVPPAPAPLTTLPTATPPSTAASAHSPPVIAAAFSSSPPLVTNPPRSTSPGKQGGAKGLLNSKGNPLKGLPPISPPQNRTEGATLSPEQELQAQELVVALLRVHSIADATKLLSKFSAKHTARTLYMMVRMDPVYGTRAAARLLDAMAPISAIRFLFQLFDQIQPLLPAEVRRKLMAACRSELIQRLKMLLTQVDGLSLKRCRQIRITLQCFASFHYVTSDQVLEILKRLRFEQDRCSALVTLWARIIDRPGIYNIFQVLSVVEQRQVLIRLGYWHVWTTLGRPQSLHFYLDLTDQEQKDVAKDVLKLGCKASIAAKAAAKAQGITQAARHLVNLRGNGSLMSIAEDEKMWMMIENSYSSLEFDYAPTADQLEKKKLAAVITIQKQWRTIQAMRRVVYTPLEGASRIGNESMETLAITSTSA</sequence>
<feature type="compositionally biased region" description="Low complexity" evidence="5">
    <location>
        <begin position="1075"/>
        <end position="1098"/>
    </location>
</feature>
<dbReference type="GO" id="GO:0005096">
    <property type="term" value="F:GTPase activator activity"/>
    <property type="evidence" value="ECO:0007669"/>
    <property type="project" value="UniProtKB-KW"/>
</dbReference>
<dbReference type="GO" id="GO:0005829">
    <property type="term" value="C:cytosol"/>
    <property type="evidence" value="ECO:0007669"/>
    <property type="project" value="TreeGrafter"/>
</dbReference>
<evidence type="ECO:0000313" key="7">
    <source>
        <dbReference type="Proteomes" id="UP000232323"/>
    </source>
</evidence>
<protein>
    <recommendedName>
        <fullName evidence="8">DUF4476 domain-containing protein</fullName>
    </recommendedName>
</protein>
<dbReference type="GO" id="GO:0005634">
    <property type="term" value="C:nucleus"/>
    <property type="evidence" value="ECO:0007669"/>
    <property type="project" value="TreeGrafter"/>
</dbReference>
<feature type="compositionally biased region" description="Polar residues" evidence="5">
    <location>
        <begin position="1145"/>
        <end position="1157"/>
    </location>
</feature>